<dbReference type="Pfam" id="PF07819">
    <property type="entry name" value="PGAP1"/>
    <property type="match status" value="1"/>
</dbReference>
<dbReference type="AlphaFoldDB" id="D1BSU6"/>
<evidence type="ECO:0000313" key="3">
    <source>
        <dbReference type="Proteomes" id="UP000002255"/>
    </source>
</evidence>
<keyword evidence="3" id="KW-1185">Reference proteome</keyword>
<dbReference type="PANTHER" id="PTHR37946">
    <property type="entry name" value="SLL1969 PROTEIN"/>
    <property type="match status" value="1"/>
</dbReference>
<feature type="domain" description="GPI inositol-deacylase PGAP1-like alpha/beta" evidence="1">
    <location>
        <begin position="107"/>
        <end position="151"/>
    </location>
</feature>
<protein>
    <submittedName>
        <fullName evidence="2">Lipase transmembrane protein</fullName>
    </submittedName>
</protein>
<evidence type="ECO:0000259" key="1">
    <source>
        <dbReference type="Pfam" id="PF07819"/>
    </source>
</evidence>
<keyword evidence="2" id="KW-0472">Membrane</keyword>
<name>D1BSU6_XYLCX</name>
<organism evidence="2 3">
    <name type="scientific">Xylanimonas cellulosilytica (strain DSM 15894 / JCM 12276 / CECT 5975 / KCTC 9989 / LMG 20990 / NBRC 107835 / XIL07)</name>
    <dbReference type="NCBI Taxonomy" id="446471"/>
    <lineage>
        <taxon>Bacteria</taxon>
        <taxon>Bacillati</taxon>
        <taxon>Actinomycetota</taxon>
        <taxon>Actinomycetes</taxon>
        <taxon>Micrococcales</taxon>
        <taxon>Promicromonosporaceae</taxon>
        <taxon>Xylanimonas</taxon>
    </lineage>
</organism>
<proteinExistence type="predicted"/>
<dbReference type="RefSeq" id="WP_012878530.1">
    <property type="nucleotide sequence ID" value="NC_013530.1"/>
</dbReference>
<dbReference type="InterPro" id="IPR029058">
    <property type="entry name" value="AB_hydrolase_fold"/>
</dbReference>
<gene>
    <name evidence="2" type="ordered locus">Xcel_1768</name>
</gene>
<dbReference type="SUPFAM" id="SSF53474">
    <property type="entry name" value="alpha/beta-Hydrolases"/>
    <property type="match status" value="1"/>
</dbReference>
<dbReference type="PANTHER" id="PTHR37946:SF1">
    <property type="entry name" value="SLL1969 PROTEIN"/>
    <property type="match status" value="1"/>
</dbReference>
<dbReference type="InterPro" id="IPR012908">
    <property type="entry name" value="PGAP1-ab_dom-like"/>
</dbReference>
<dbReference type="Gene3D" id="3.40.50.1820">
    <property type="entry name" value="alpha/beta hydrolase"/>
    <property type="match status" value="1"/>
</dbReference>
<dbReference type="eggNOG" id="COG1075">
    <property type="taxonomic scope" value="Bacteria"/>
</dbReference>
<sequence length="237" mass="25100">MTAAQPSAARAALRRLGWLAGDYAFAAWCQARGAVGPRDPSRYAGPPGRRCPDVVLVPGVLEPWAFLAPLAERLHRAGHAVHVVPGLGYHRQDLPEAARVVADVLVERDLRDVVLVGHSKGGLVGKLLLCDPDVGARVRGVVAIAAPFAGARRARLVPLHTIQVFRPDDPGIVALARADDADARIVSVFGSWDPHIPEGSALAGARNVRLATPGHFRVLADPRLPHVVLDAVAALAR</sequence>
<dbReference type="HOGENOM" id="CLU_100546_0_0_11"/>
<reference evidence="3" key="1">
    <citation type="submission" date="2009-11" db="EMBL/GenBank/DDBJ databases">
        <title>The complete chromosome of Xylanimonas cellulosilytica DSM 15894.</title>
        <authorList>
            <consortium name="US DOE Joint Genome Institute (JGI-PGF)"/>
            <person name="Lucas S."/>
            <person name="Copeland A."/>
            <person name="Lapidus A."/>
            <person name="Glavina del Rio T."/>
            <person name="Dalin E."/>
            <person name="Tice H."/>
            <person name="Bruce D."/>
            <person name="Goodwin L."/>
            <person name="Pitluck S."/>
            <person name="Kyrpides N."/>
            <person name="Mavromatis K."/>
            <person name="Ivanova N."/>
            <person name="Mikhailova N."/>
            <person name="Foster B."/>
            <person name="Clum A."/>
            <person name="Brettin T."/>
            <person name="Detter J.C."/>
            <person name="Han C."/>
            <person name="Larimer F."/>
            <person name="Land M."/>
            <person name="Hauser L."/>
            <person name="Markowitz V."/>
            <person name="Cheng J.F."/>
            <person name="Hugenholtz P."/>
            <person name="Woyke T."/>
            <person name="Wu D."/>
            <person name="Gehrich-Schroeter G."/>
            <person name="Schneider S."/>
            <person name="Pukall S.R."/>
            <person name="Klenk H.P."/>
            <person name="Eisen J.A."/>
        </authorList>
    </citation>
    <scope>NUCLEOTIDE SEQUENCE [LARGE SCALE GENOMIC DNA]</scope>
    <source>
        <strain evidence="3">DSM 15894 / CECT 5975 / LMG 20990 / XIL07</strain>
    </source>
</reference>
<reference evidence="2 3" key="2">
    <citation type="journal article" date="2010" name="Stand. Genomic Sci.">
        <title>Complete genome sequence of Xylanimonas cellulosilytica type strain (XIL07).</title>
        <authorList>
            <person name="Foster B."/>
            <person name="Pukall R."/>
            <person name="Abt B."/>
            <person name="Nolan M."/>
            <person name="Glavina Del Rio T."/>
            <person name="Chen F."/>
            <person name="Lucas S."/>
            <person name="Tice H."/>
            <person name="Pitluck S."/>
            <person name="Cheng J.-F."/>
            <person name="Chertkov O."/>
            <person name="Brettin T."/>
            <person name="Han C."/>
            <person name="Detter J.C."/>
            <person name="Bruce D."/>
            <person name="Goodwin L."/>
            <person name="Ivanova N."/>
            <person name="Mavromatis K."/>
            <person name="Pati A."/>
            <person name="Mikhailova N."/>
            <person name="Chen A."/>
            <person name="Palaniappan K."/>
            <person name="Land M."/>
            <person name="Hauser L."/>
            <person name="Chang Y.-J."/>
            <person name="Jeffries C.D."/>
            <person name="Chain P."/>
            <person name="Rohde M."/>
            <person name="Goeker M."/>
            <person name="Bristow J."/>
            <person name="Eisen J.A."/>
            <person name="Markowitz V."/>
            <person name="Hugenholtz P."/>
            <person name="Kyrpides N.C."/>
            <person name="Klenk H.-P."/>
            <person name="Lapidus A."/>
        </authorList>
    </citation>
    <scope>NUCLEOTIDE SEQUENCE [LARGE SCALE GENOMIC DNA]</scope>
    <source>
        <strain evidence="3">DSM 15894 / CECT 5975 / LMG 20990 / XIL07</strain>
    </source>
</reference>
<dbReference type="KEGG" id="xce:Xcel_1768"/>
<dbReference type="STRING" id="446471.Xcel_1768"/>
<keyword evidence="2" id="KW-0812">Transmembrane</keyword>
<accession>D1BSU6</accession>
<evidence type="ECO:0000313" key="2">
    <source>
        <dbReference type="EMBL" id="ACZ30788.1"/>
    </source>
</evidence>
<dbReference type="Proteomes" id="UP000002255">
    <property type="component" value="Chromosome"/>
</dbReference>
<dbReference type="EMBL" id="CP001821">
    <property type="protein sequence ID" value="ACZ30788.1"/>
    <property type="molecule type" value="Genomic_DNA"/>
</dbReference>
<dbReference type="GO" id="GO:0016788">
    <property type="term" value="F:hydrolase activity, acting on ester bonds"/>
    <property type="evidence" value="ECO:0007669"/>
    <property type="project" value="InterPro"/>
</dbReference>